<comment type="caution">
    <text evidence="2">The sequence shown here is derived from an EMBL/GenBank/DDBJ whole genome shotgun (WGS) entry which is preliminary data.</text>
</comment>
<dbReference type="InterPro" id="IPR003611">
    <property type="entry name" value="NUMOD3"/>
</dbReference>
<feature type="domain" description="Nuclease associated modular" evidence="1">
    <location>
        <begin position="158"/>
        <end position="174"/>
    </location>
</feature>
<evidence type="ECO:0000313" key="2">
    <source>
        <dbReference type="EMBL" id="KKL16426.1"/>
    </source>
</evidence>
<evidence type="ECO:0000259" key="1">
    <source>
        <dbReference type="SMART" id="SM00496"/>
    </source>
</evidence>
<reference evidence="2" key="1">
    <citation type="journal article" date="2015" name="Nature">
        <title>Complex archaea that bridge the gap between prokaryotes and eukaryotes.</title>
        <authorList>
            <person name="Spang A."/>
            <person name="Saw J.H."/>
            <person name="Jorgensen S.L."/>
            <person name="Zaremba-Niedzwiedzka K."/>
            <person name="Martijn J."/>
            <person name="Lind A.E."/>
            <person name="van Eijk R."/>
            <person name="Schleper C."/>
            <person name="Guy L."/>
            <person name="Ettema T.J."/>
        </authorList>
    </citation>
    <scope>NUCLEOTIDE SEQUENCE</scope>
</reference>
<feature type="domain" description="Nuclease associated modular" evidence="1">
    <location>
        <begin position="124"/>
        <end position="140"/>
    </location>
</feature>
<dbReference type="EMBL" id="LAZR01039668">
    <property type="protein sequence ID" value="KKL16426.1"/>
    <property type="molecule type" value="Genomic_DNA"/>
</dbReference>
<protein>
    <recommendedName>
        <fullName evidence="1">Nuclease associated modular domain-containing protein</fullName>
    </recommendedName>
</protein>
<dbReference type="Pfam" id="PF07460">
    <property type="entry name" value="NUMOD3"/>
    <property type="match status" value="1"/>
</dbReference>
<dbReference type="AlphaFoldDB" id="A0A0F9DF49"/>
<dbReference type="SMART" id="SM00496">
    <property type="entry name" value="IENR2"/>
    <property type="match status" value="3"/>
</dbReference>
<accession>A0A0F9DF49</accession>
<organism evidence="2">
    <name type="scientific">marine sediment metagenome</name>
    <dbReference type="NCBI Taxonomy" id="412755"/>
    <lineage>
        <taxon>unclassified sequences</taxon>
        <taxon>metagenomes</taxon>
        <taxon>ecological metagenomes</taxon>
    </lineage>
</organism>
<name>A0A0F9DF49_9ZZZZ</name>
<proteinExistence type="predicted"/>
<feature type="domain" description="Nuclease associated modular" evidence="1">
    <location>
        <begin position="107"/>
        <end position="123"/>
    </location>
</feature>
<sequence length="244" mass="28967">FNFYYLADPKDKVPKYVGVTFKELSIRLSCHISEAKRKNPVRKNKRVVWIRRLLKEDCQPIIILFASHQFDDEDLKGIEFLEGEYITRFKALGAELLNGFSKGMCSFNRRHTEETKRRISKANSGRRLTLQTRERIRQGARRVSKQPETKVNRRMGQLGRIHPEEELLLRSRSRREKTLFQELSLAGKNRRMVLFKKRLSQLSTEYTWKRPKRGPSESLAFEDLGLSQKCRRLQKFRRRVLSLI</sequence>
<dbReference type="GO" id="GO:0003677">
    <property type="term" value="F:DNA binding"/>
    <property type="evidence" value="ECO:0007669"/>
    <property type="project" value="InterPro"/>
</dbReference>
<feature type="non-terminal residue" evidence="2">
    <location>
        <position position="1"/>
    </location>
</feature>
<gene>
    <name evidence="2" type="ORF">LCGC14_2495700</name>
</gene>